<dbReference type="OrthoDB" id="9802471at2"/>
<evidence type="ECO:0000256" key="2">
    <source>
        <dbReference type="ARBA" id="ARBA00022448"/>
    </source>
</evidence>
<dbReference type="InterPro" id="IPR026015">
    <property type="entry name" value="ATP_synth_OSCP/delta_N_sf"/>
</dbReference>
<dbReference type="GO" id="GO:0046933">
    <property type="term" value="F:proton-transporting ATP synthase activity, rotational mechanism"/>
    <property type="evidence" value="ECO:0007669"/>
    <property type="project" value="UniProtKB-UniRule"/>
</dbReference>
<keyword evidence="3 7" id="KW-0375">Hydrogen ion transport</keyword>
<reference evidence="8 9" key="1">
    <citation type="submission" date="2015-10" db="EMBL/GenBank/DDBJ databases">
        <title>Draft Genome Sequence of Chlorobium limicola strain Frasassi Growing under Artificial Lighting in the Frasassi Cave System.</title>
        <authorList>
            <person name="Mansor M."/>
            <person name="Macalady J."/>
        </authorList>
    </citation>
    <scope>NUCLEOTIDE SEQUENCE [LARGE SCALE GENOMIC DNA]</scope>
    <source>
        <strain evidence="8 9">Frasassi</strain>
    </source>
</reference>
<protein>
    <recommendedName>
        <fullName evidence="7">ATP synthase subunit delta</fullName>
    </recommendedName>
    <alternativeName>
        <fullName evidence="7">ATP synthase F(1) sector subunit delta</fullName>
    </alternativeName>
    <alternativeName>
        <fullName evidence="7">F-type ATPase subunit delta</fullName>
        <shortName evidence="7">F-ATPase subunit delta</shortName>
    </alternativeName>
</protein>
<dbReference type="EMBL" id="LMBR01000173">
    <property type="protein sequence ID" value="KUL24250.1"/>
    <property type="molecule type" value="Genomic_DNA"/>
</dbReference>
<evidence type="ECO:0000256" key="4">
    <source>
        <dbReference type="ARBA" id="ARBA00023065"/>
    </source>
</evidence>
<evidence type="ECO:0000256" key="7">
    <source>
        <dbReference type="HAMAP-Rule" id="MF_01416"/>
    </source>
</evidence>
<comment type="function">
    <text evidence="7">This protein is part of the stalk that links CF(0) to CF(1). It either transmits conformational changes from CF(0) to CF(1) or is implicated in proton conduction.</text>
</comment>
<dbReference type="RefSeq" id="WP_059139217.1">
    <property type="nucleotide sequence ID" value="NZ_LMBR01000173.1"/>
</dbReference>
<keyword evidence="7" id="KW-1003">Cell membrane</keyword>
<gene>
    <name evidence="7" type="primary">atpH</name>
    <name evidence="8" type="ORF">ASB62_07005</name>
</gene>
<accession>A0A124G7Y3</accession>
<keyword evidence="9" id="KW-1185">Reference proteome</keyword>
<keyword evidence="5 7" id="KW-0472">Membrane</keyword>
<comment type="subcellular location">
    <subcellularLocation>
        <location evidence="7">Cell membrane</location>
        <topology evidence="7">Peripheral membrane protein</topology>
    </subcellularLocation>
    <subcellularLocation>
        <location evidence="1">Membrane</location>
    </subcellularLocation>
</comment>
<dbReference type="Pfam" id="PF00213">
    <property type="entry name" value="OSCP"/>
    <property type="match status" value="1"/>
</dbReference>
<evidence type="ECO:0000256" key="6">
    <source>
        <dbReference type="ARBA" id="ARBA00023310"/>
    </source>
</evidence>
<evidence type="ECO:0000256" key="3">
    <source>
        <dbReference type="ARBA" id="ARBA00022781"/>
    </source>
</evidence>
<comment type="subunit">
    <text evidence="7">F-type ATPases have 2 components, F(1) - the catalytic core - and F(0) - the membrane proton channel. F(1) has five subunits: alpha(3), beta(3), gamma(1), delta(1), epsilon(1). F(0) has three main subunits: a(1), b(2) and c(10-14). The alpha and beta chains form an alternating ring which encloses part of the gamma chain. F(1) is attached to F(0) by a central stalk formed by the gamma and epsilon chains, while a peripheral stalk is formed by the delta and b chains.</text>
</comment>
<dbReference type="PRINTS" id="PR00125">
    <property type="entry name" value="ATPASEDELTA"/>
</dbReference>
<name>A0A124G7Y3_CHLLI</name>
<dbReference type="Proteomes" id="UP000053937">
    <property type="component" value="Unassembled WGS sequence"/>
</dbReference>
<dbReference type="GO" id="GO:0005886">
    <property type="term" value="C:plasma membrane"/>
    <property type="evidence" value="ECO:0007669"/>
    <property type="project" value="UniProtKB-SubCell"/>
</dbReference>
<organism evidence="8 9">
    <name type="scientific">Chlorobium limicola</name>
    <dbReference type="NCBI Taxonomy" id="1092"/>
    <lineage>
        <taxon>Bacteria</taxon>
        <taxon>Pseudomonadati</taxon>
        <taxon>Chlorobiota</taxon>
        <taxon>Chlorobiia</taxon>
        <taxon>Chlorobiales</taxon>
        <taxon>Chlorobiaceae</taxon>
        <taxon>Chlorobium/Pelodictyon group</taxon>
        <taxon>Chlorobium</taxon>
    </lineage>
</organism>
<dbReference type="HAMAP" id="MF_01416">
    <property type="entry name" value="ATP_synth_delta_bact"/>
    <property type="match status" value="1"/>
</dbReference>
<proteinExistence type="inferred from homology"/>
<comment type="similarity">
    <text evidence="7">Belongs to the ATPase delta chain family.</text>
</comment>
<keyword evidence="6 7" id="KW-0066">ATP synthesis</keyword>
<evidence type="ECO:0000313" key="8">
    <source>
        <dbReference type="EMBL" id="KUL24250.1"/>
    </source>
</evidence>
<evidence type="ECO:0000256" key="5">
    <source>
        <dbReference type="ARBA" id="ARBA00023136"/>
    </source>
</evidence>
<sequence length="181" mass="20082">MSSLIASRRYAWALLSAAEEGQFLDQATDALNSIKETLANSRDLVHVLRSPLINGDKKTHILEEVFKEIAGEKVMIFLRLLAHKKRAGQLPEIISEYQKLLDEKNGVINVSVNSAVMLSDEQAKDLVNKLASYTGKKVRAKMQLEEALLGGVTVKIEDTIIDGSVRHQLQMMKKSLLAGKL</sequence>
<evidence type="ECO:0000313" key="9">
    <source>
        <dbReference type="Proteomes" id="UP000053937"/>
    </source>
</evidence>
<dbReference type="Gene3D" id="1.10.520.20">
    <property type="entry name" value="N-terminal domain of the delta subunit of the F1F0-ATP synthase"/>
    <property type="match status" value="1"/>
</dbReference>
<dbReference type="InterPro" id="IPR000711">
    <property type="entry name" value="ATPase_OSCP/dsu"/>
</dbReference>
<keyword evidence="2 7" id="KW-0813">Transport</keyword>
<keyword evidence="4 7" id="KW-0406">Ion transport</keyword>
<comment type="caution">
    <text evidence="8">The sequence shown here is derived from an EMBL/GenBank/DDBJ whole genome shotgun (WGS) entry which is preliminary data.</text>
</comment>
<dbReference type="AlphaFoldDB" id="A0A124G7Y3"/>
<dbReference type="NCBIfam" id="TIGR01145">
    <property type="entry name" value="ATP_synt_delta"/>
    <property type="match status" value="1"/>
</dbReference>
<evidence type="ECO:0000256" key="1">
    <source>
        <dbReference type="ARBA" id="ARBA00004370"/>
    </source>
</evidence>
<dbReference type="PANTHER" id="PTHR11910">
    <property type="entry name" value="ATP SYNTHASE DELTA CHAIN"/>
    <property type="match status" value="1"/>
</dbReference>
<comment type="function">
    <text evidence="7">F(1)F(0) ATP synthase produces ATP from ADP in the presence of a proton or sodium gradient. F-type ATPases consist of two structural domains, F(1) containing the extramembraneous catalytic core and F(0) containing the membrane proton channel, linked together by a central stalk and a peripheral stalk. During catalysis, ATP synthesis in the catalytic domain of F(1) is coupled via a rotary mechanism of the central stalk subunits to proton translocation.</text>
</comment>
<dbReference type="SUPFAM" id="SSF47928">
    <property type="entry name" value="N-terminal domain of the delta subunit of the F1F0-ATP synthase"/>
    <property type="match status" value="1"/>
</dbReference>
<keyword evidence="7" id="KW-0139">CF(1)</keyword>
<dbReference type="GO" id="GO:0045259">
    <property type="term" value="C:proton-transporting ATP synthase complex"/>
    <property type="evidence" value="ECO:0007669"/>
    <property type="project" value="UniProtKB-KW"/>
</dbReference>